<accession>A0A1X2EGG1</accession>
<comment type="caution">
    <text evidence="1">The sequence shown here is derived from an EMBL/GenBank/DDBJ whole genome shotgun (WGS) entry which is preliminary data.</text>
</comment>
<name>A0A1X2EGG1_9MYCO</name>
<gene>
    <name evidence="1" type="ORF">AWC30_13955</name>
</gene>
<dbReference type="AlphaFoldDB" id="A0A1X2EGG1"/>
<proteinExistence type="predicted"/>
<reference evidence="1 2" key="1">
    <citation type="submission" date="2016-01" db="EMBL/GenBank/DDBJ databases">
        <title>The new phylogeny of the genus Mycobacterium.</title>
        <authorList>
            <person name="Tarcisio F."/>
            <person name="Conor M."/>
            <person name="Antonella G."/>
            <person name="Elisabetta G."/>
            <person name="Giulia F.S."/>
            <person name="Sara T."/>
            <person name="Anna F."/>
            <person name="Clotilde B."/>
            <person name="Roberto B."/>
            <person name="Veronica D.S."/>
            <person name="Fabio R."/>
            <person name="Monica P."/>
            <person name="Olivier J."/>
            <person name="Enrico T."/>
            <person name="Nicola S."/>
        </authorList>
    </citation>
    <scope>NUCLEOTIDE SEQUENCE [LARGE SCALE GENOMIC DNA]</scope>
    <source>
        <strain evidence="1 2">DSM 44153</strain>
    </source>
</reference>
<dbReference type="STRING" id="1798.AWC30_13955"/>
<dbReference type="SUPFAM" id="SSF55961">
    <property type="entry name" value="Bet v1-like"/>
    <property type="match status" value="1"/>
</dbReference>
<evidence type="ECO:0000313" key="2">
    <source>
        <dbReference type="Proteomes" id="UP000193090"/>
    </source>
</evidence>
<dbReference type="Proteomes" id="UP000193090">
    <property type="component" value="Unassembled WGS sequence"/>
</dbReference>
<sequence>MAVHNVHERELTGIPPERVGRLIDELAGDNDRIWPVQSWPAMRLDPGLQLGARGGHGPIRYTIEQYAPGFWVRCRFTGPRGVHGYHEFSWRRGATGTVLRHDLVVTPRGPARLAWPLALRWLHDALLEDLLDRAEQVATGSVRRPSRWSAYVRLLRAGARRRPGARAGVPQATTAG</sequence>
<dbReference type="OrthoDB" id="7067492at2"/>
<organism evidence="1 2">
    <name type="scientific">Mycolicibacillus trivialis</name>
    <dbReference type="NCBI Taxonomy" id="1798"/>
    <lineage>
        <taxon>Bacteria</taxon>
        <taxon>Bacillati</taxon>
        <taxon>Actinomycetota</taxon>
        <taxon>Actinomycetes</taxon>
        <taxon>Mycobacteriales</taxon>
        <taxon>Mycobacteriaceae</taxon>
        <taxon>Mycolicibacillus</taxon>
    </lineage>
</organism>
<evidence type="ECO:0000313" key="1">
    <source>
        <dbReference type="EMBL" id="ORX01313.1"/>
    </source>
</evidence>
<dbReference type="RefSeq" id="WP_085110803.1">
    <property type="nucleotide sequence ID" value="NZ_JACKSN010000133.1"/>
</dbReference>
<protein>
    <recommendedName>
        <fullName evidence="3">Polyketide cyclase / dehydrase and lipid transport</fullName>
    </recommendedName>
</protein>
<dbReference type="EMBL" id="LQPZ01000038">
    <property type="protein sequence ID" value="ORX01313.1"/>
    <property type="molecule type" value="Genomic_DNA"/>
</dbReference>
<evidence type="ECO:0008006" key="3">
    <source>
        <dbReference type="Google" id="ProtNLM"/>
    </source>
</evidence>
<keyword evidence="2" id="KW-1185">Reference proteome</keyword>